<feature type="domain" description="HTH merR-type" evidence="4">
    <location>
        <begin position="5"/>
        <end position="74"/>
    </location>
</feature>
<dbReference type="PANTHER" id="PTHR30204">
    <property type="entry name" value="REDOX-CYCLING DRUG-SENSING TRANSCRIPTIONAL ACTIVATOR SOXR"/>
    <property type="match status" value="1"/>
</dbReference>
<evidence type="ECO:0000256" key="3">
    <source>
        <dbReference type="ARBA" id="ARBA00023163"/>
    </source>
</evidence>
<evidence type="ECO:0000313" key="5">
    <source>
        <dbReference type="EMBL" id="QGK69956.1"/>
    </source>
</evidence>
<evidence type="ECO:0000256" key="1">
    <source>
        <dbReference type="ARBA" id="ARBA00023015"/>
    </source>
</evidence>
<dbReference type="InterPro" id="IPR047057">
    <property type="entry name" value="MerR_fam"/>
</dbReference>
<dbReference type="GO" id="GO:0003677">
    <property type="term" value="F:DNA binding"/>
    <property type="evidence" value="ECO:0007669"/>
    <property type="project" value="UniProtKB-KW"/>
</dbReference>
<dbReference type="SUPFAM" id="SSF46955">
    <property type="entry name" value="Putative DNA-binding domain"/>
    <property type="match status" value="1"/>
</dbReference>
<dbReference type="Pfam" id="PF09278">
    <property type="entry name" value="MerR-DNA-bind"/>
    <property type="match status" value="1"/>
</dbReference>
<organism evidence="5 6">
    <name type="scientific">Allosaccharopolyspora coralli</name>
    <dbReference type="NCBI Taxonomy" id="2665642"/>
    <lineage>
        <taxon>Bacteria</taxon>
        <taxon>Bacillati</taxon>
        <taxon>Actinomycetota</taxon>
        <taxon>Actinomycetes</taxon>
        <taxon>Pseudonocardiales</taxon>
        <taxon>Pseudonocardiaceae</taxon>
        <taxon>Allosaccharopolyspora</taxon>
    </lineage>
</organism>
<dbReference type="PRINTS" id="PR00040">
    <property type="entry name" value="HTHMERR"/>
</dbReference>
<keyword evidence="3" id="KW-0804">Transcription</keyword>
<dbReference type="PANTHER" id="PTHR30204:SF94">
    <property type="entry name" value="HEAVY METAL-DEPENDENT TRANSCRIPTIONAL REGULATOR HI_0293-RELATED"/>
    <property type="match status" value="1"/>
</dbReference>
<name>A0A5Q3Q957_9PSEU</name>
<dbReference type="EMBL" id="CP045929">
    <property type="protein sequence ID" value="QGK69956.1"/>
    <property type="molecule type" value="Genomic_DNA"/>
</dbReference>
<reference evidence="6" key="1">
    <citation type="submission" date="2019-11" db="EMBL/GenBank/DDBJ databases">
        <title>The complete genome sequence of Saccharopolyspora sp. E2A.</title>
        <authorList>
            <person name="Zhang G."/>
        </authorList>
    </citation>
    <scope>NUCLEOTIDE SEQUENCE [LARGE SCALE GENOMIC DNA]</scope>
    <source>
        <strain evidence="6">E2A</strain>
    </source>
</reference>
<evidence type="ECO:0000259" key="4">
    <source>
        <dbReference type="PROSITE" id="PS50937"/>
    </source>
</evidence>
<dbReference type="GO" id="GO:0003700">
    <property type="term" value="F:DNA-binding transcription factor activity"/>
    <property type="evidence" value="ECO:0007669"/>
    <property type="project" value="InterPro"/>
</dbReference>
<dbReference type="InterPro" id="IPR000551">
    <property type="entry name" value="MerR-type_HTH_dom"/>
</dbReference>
<dbReference type="AlphaFoldDB" id="A0A5Q3Q957"/>
<dbReference type="PROSITE" id="PS00552">
    <property type="entry name" value="HTH_MERR_1"/>
    <property type="match status" value="1"/>
</dbReference>
<dbReference type="PROSITE" id="PS50937">
    <property type="entry name" value="HTH_MERR_2"/>
    <property type="match status" value="1"/>
</dbReference>
<sequence length="153" mass="16355">MSSPTFTAGQAARQAGLSRKAMRVYEAKGLVGEPRRSPAGYRLFTAEDVATLGFVRQARTLGLRLDDIAEILTLHRDGATPCPSVRHLLDQRITEIDTAIADLTALRASLTRARDTEPAQEASEPEAVCSLVERTASGCQPGVDDAAPPGRGR</sequence>
<evidence type="ECO:0000256" key="2">
    <source>
        <dbReference type="ARBA" id="ARBA00023125"/>
    </source>
</evidence>
<dbReference type="Gene3D" id="1.10.1660.10">
    <property type="match status" value="1"/>
</dbReference>
<dbReference type="Pfam" id="PF00376">
    <property type="entry name" value="MerR"/>
    <property type="match status" value="1"/>
</dbReference>
<dbReference type="RefSeq" id="WP_154076549.1">
    <property type="nucleotide sequence ID" value="NZ_CP045929.1"/>
</dbReference>
<proteinExistence type="predicted"/>
<keyword evidence="2 5" id="KW-0238">DNA-binding</keyword>
<dbReference type="InterPro" id="IPR015358">
    <property type="entry name" value="Tscrpt_reg_MerR_DNA-bd"/>
</dbReference>
<keyword evidence="1" id="KW-0805">Transcription regulation</keyword>
<dbReference type="Proteomes" id="UP000371041">
    <property type="component" value="Chromosome"/>
</dbReference>
<evidence type="ECO:0000313" key="6">
    <source>
        <dbReference type="Proteomes" id="UP000371041"/>
    </source>
</evidence>
<dbReference type="SMART" id="SM00422">
    <property type="entry name" value="HTH_MERR"/>
    <property type="match status" value="1"/>
</dbReference>
<dbReference type="InterPro" id="IPR009061">
    <property type="entry name" value="DNA-bd_dom_put_sf"/>
</dbReference>
<protein>
    <submittedName>
        <fullName evidence="5">MerR family DNA-binding protein</fullName>
    </submittedName>
</protein>
<gene>
    <name evidence="5" type="ORF">GIY23_10865</name>
</gene>
<accession>A0A5Q3Q957</accession>
<keyword evidence="6" id="KW-1185">Reference proteome</keyword>
<dbReference type="KEGG" id="sace:GIY23_10865"/>